<dbReference type="RefSeq" id="WP_148870900.1">
    <property type="nucleotide sequence ID" value="NZ_VNIA01000004.1"/>
</dbReference>
<organism evidence="2 3">
    <name type="scientific">Tenacibaculum adriaticum</name>
    <dbReference type="NCBI Taxonomy" id="413713"/>
    <lineage>
        <taxon>Bacteria</taxon>
        <taxon>Pseudomonadati</taxon>
        <taxon>Bacteroidota</taxon>
        <taxon>Flavobacteriia</taxon>
        <taxon>Flavobacteriales</taxon>
        <taxon>Flavobacteriaceae</taxon>
        <taxon>Tenacibaculum</taxon>
    </lineage>
</organism>
<keyword evidence="1" id="KW-0812">Transmembrane</keyword>
<evidence type="ECO:0000313" key="3">
    <source>
        <dbReference type="Proteomes" id="UP000323136"/>
    </source>
</evidence>
<feature type="transmembrane region" description="Helical" evidence="1">
    <location>
        <begin position="24"/>
        <end position="44"/>
    </location>
</feature>
<dbReference type="InterPro" id="IPR010295">
    <property type="entry name" value="DUF898"/>
</dbReference>
<feature type="transmembrane region" description="Helical" evidence="1">
    <location>
        <begin position="199"/>
        <end position="222"/>
    </location>
</feature>
<dbReference type="OrthoDB" id="637345at2"/>
<feature type="transmembrane region" description="Helical" evidence="1">
    <location>
        <begin position="149"/>
        <end position="170"/>
    </location>
</feature>
<dbReference type="Pfam" id="PF05987">
    <property type="entry name" value="DUF898"/>
    <property type="match status" value="1"/>
</dbReference>
<protein>
    <submittedName>
        <fullName evidence="2">Uncharacterized membrane protein YjgN (DUF898 family)</fullName>
    </submittedName>
</protein>
<keyword evidence="1" id="KW-1133">Transmembrane helix</keyword>
<comment type="caution">
    <text evidence="2">The sequence shown here is derived from an EMBL/GenBank/DDBJ whole genome shotgun (WGS) entry which is preliminary data.</text>
</comment>
<reference evidence="2 3" key="1">
    <citation type="submission" date="2019-07" db="EMBL/GenBank/DDBJ databases">
        <title>Genomic Encyclopedia of Type Strains, Phase IV (KMG-IV): sequencing the most valuable type-strain genomes for metagenomic binning, comparative biology and taxonomic classification.</title>
        <authorList>
            <person name="Goeker M."/>
        </authorList>
    </citation>
    <scope>NUCLEOTIDE SEQUENCE [LARGE SCALE GENOMIC DNA]</scope>
    <source>
        <strain evidence="2 3">DSM 18961</strain>
    </source>
</reference>
<evidence type="ECO:0000313" key="2">
    <source>
        <dbReference type="EMBL" id="TYP97564.1"/>
    </source>
</evidence>
<dbReference type="EMBL" id="VNIA01000004">
    <property type="protein sequence ID" value="TYP97564.1"/>
    <property type="molecule type" value="Genomic_DNA"/>
</dbReference>
<feature type="transmembrane region" description="Helical" evidence="1">
    <location>
        <begin position="253"/>
        <end position="276"/>
    </location>
</feature>
<keyword evidence="3" id="KW-1185">Reference proteome</keyword>
<name>A0A5S5DPG1_9FLAO</name>
<sequence>MEIISGLNTEKKRFKYFGKGSEFAIIYFKNLLLTIVTLGIYYPWAKVEKLKYHYQSTELDKARFTFHATGKEVFRGFIKIYIIFILLYGFLFYGIQTENEITTFIALGVFYLFFLLIIPFAIHGAARYRASRSSWKGIHFKYLGDKMELFWKFIVGAILTVFTLGIYGAWFSVDIRKYILSHMRFGNLSFDFKGKGESLFWINIKMILFVYPTLGIYSFWYFKNLWKFYADNTEITQNGKKVNFKFNMKVGDIFELFVVNSLLIVFTFGIATPWVIVRTFQFMFRFLEIEEGLDTNSIQQVSYDDYDDAAGDDFLDFLDFDLI</sequence>
<evidence type="ECO:0000256" key="1">
    <source>
        <dbReference type="SAM" id="Phobius"/>
    </source>
</evidence>
<dbReference type="Proteomes" id="UP000323136">
    <property type="component" value="Unassembled WGS sequence"/>
</dbReference>
<keyword evidence="1" id="KW-0472">Membrane</keyword>
<feature type="transmembrane region" description="Helical" evidence="1">
    <location>
        <begin position="76"/>
        <end position="95"/>
    </location>
</feature>
<feature type="transmembrane region" description="Helical" evidence="1">
    <location>
        <begin position="101"/>
        <end position="128"/>
    </location>
</feature>
<dbReference type="AlphaFoldDB" id="A0A5S5DPG1"/>
<accession>A0A5S5DPG1</accession>
<gene>
    <name evidence="2" type="ORF">C7447_104258</name>
</gene>
<proteinExistence type="predicted"/>